<protein>
    <submittedName>
        <fullName evidence="1">Uncharacterized protein</fullName>
    </submittedName>
</protein>
<reference evidence="1" key="1">
    <citation type="submission" date="2014-09" db="EMBL/GenBank/DDBJ databases">
        <authorList>
            <person name="Magalhaes I.L.F."/>
            <person name="Oliveira U."/>
            <person name="Santos F.R."/>
            <person name="Vidigal T.H.D.A."/>
            <person name="Brescovit A.D."/>
            <person name="Santos A.J."/>
        </authorList>
    </citation>
    <scope>NUCLEOTIDE SEQUENCE</scope>
    <source>
        <tissue evidence="1">Shoot tissue taken approximately 20 cm above the soil surface</tissue>
    </source>
</reference>
<accession>A0A0A9HQC0</accession>
<dbReference type="AlphaFoldDB" id="A0A0A9HQC0"/>
<proteinExistence type="predicted"/>
<dbReference type="EMBL" id="GBRH01158556">
    <property type="protein sequence ID" value="JAE39340.1"/>
    <property type="molecule type" value="Transcribed_RNA"/>
</dbReference>
<reference evidence="1" key="2">
    <citation type="journal article" date="2015" name="Data Brief">
        <title>Shoot transcriptome of the giant reed, Arundo donax.</title>
        <authorList>
            <person name="Barrero R.A."/>
            <person name="Guerrero F.D."/>
            <person name="Moolhuijzen P."/>
            <person name="Goolsby J.A."/>
            <person name="Tidwell J."/>
            <person name="Bellgard S.E."/>
            <person name="Bellgard M.I."/>
        </authorList>
    </citation>
    <scope>NUCLEOTIDE SEQUENCE</scope>
    <source>
        <tissue evidence="1">Shoot tissue taken approximately 20 cm above the soil surface</tissue>
    </source>
</reference>
<organism evidence="1">
    <name type="scientific">Arundo donax</name>
    <name type="common">Giant reed</name>
    <name type="synonym">Donax arundinaceus</name>
    <dbReference type="NCBI Taxonomy" id="35708"/>
    <lineage>
        <taxon>Eukaryota</taxon>
        <taxon>Viridiplantae</taxon>
        <taxon>Streptophyta</taxon>
        <taxon>Embryophyta</taxon>
        <taxon>Tracheophyta</taxon>
        <taxon>Spermatophyta</taxon>
        <taxon>Magnoliopsida</taxon>
        <taxon>Liliopsida</taxon>
        <taxon>Poales</taxon>
        <taxon>Poaceae</taxon>
        <taxon>PACMAD clade</taxon>
        <taxon>Arundinoideae</taxon>
        <taxon>Arundineae</taxon>
        <taxon>Arundo</taxon>
    </lineage>
</organism>
<sequence length="70" mass="7994">MFLPPLENIGLTCSEWRLLQVPIKFSKWPLIKWIFSMQIILNQHISAHSAHVSSIASYRPGSAVKVLHLI</sequence>
<name>A0A0A9HQC0_ARUDO</name>
<evidence type="ECO:0000313" key="1">
    <source>
        <dbReference type="EMBL" id="JAE39340.1"/>
    </source>
</evidence>